<dbReference type="RefSeq" id="XP_027201136.1">
    <property type="nucleotide sequence ID" value="XM_027345335.1"/>
</dbReference>
<dbReference type="Gene3D" id="2.60.40.10">
    <property type="entry name" value="Immunoglobulins"/>
    <property type="match status" value="1"/>
</dbReference>
<dbReference type="PROSITE" id="PS50835">
    <property type="entry name" value="IG_LIKE"/>
    <property type="match status" value="1"/>
</dbReference>
<feature type="compositionally biased region" description="Low complexity" evidence="1">
    <location>
        <begin position="151"/>
        <end position="160"/>
    </location>
</feature>
<evidence type="ECO:0000313" key="4">
    <source>
        <dbReference type="RefSeq" id="XP_027201136.1"/>
    </source>
</evidence>
<evidence type="ECO:0000256" key="1">
    <source>
        <dbReference type="SAM" id="MobiDB-lite"/>
    </source>
</evidence>
<protein>
    <submittedName>
        <fullName evidence="4">Probable protein phosphatase DDB_G0279461</fullName>
    </submittedName>
</protein>
<dbReference type="InterPro" id="IPR003599">
    <property type="entry name" value="Ig_sub"/>
</dbReference>
<keyword evidence="3" id="KW-1185">Reference proteome</keyword>
<gene>
    <name evidence="4" type="primary">LOC113795147</name>
</gene>
<dbReference type="KEGG" id="dpte:113795147"/>
<evidence type="ECO:0000259" key="2">
    <source>
        <dbReference type="PROSITE" id="PS50835"/>
    </source>
</evidence>
<dbReference type="SMART" id="SM00409">
    <property type="entry name" value="IG"/>
    <property type="match status" value="1"/>
</dbReference>
<dbReference type="PANTHER" id="PTHR23278:SF32">
    <property type="entry name" value="NEUROMUSCULIN, ISOFORM E"/>
    <property type="match status" value="1"/>
</dbReference>
<sequence length="294" mass="32976">MIFNESTSTTTTMITESIIQMNVQNENNDQDIVCRAENILLNHNNNNNNKQRKRKQNSYIENKYRLDIIFAPKVTLQQLYDDQQNDQINNSTMKIINNGGGGGYAIRGQQLQLYCNISANPLVLATDIHWYKDSILINDNHNMNISNSDGTATTTTTRTTSGSNIDNAGGAGGGGGGGYIKFTHNGTRLLITKVTDEWQGFYQCIAQNQMGTGFSNQFQVQILYEPNCVTPTQTIPANIGSIVTMICEIDANPITNVTFLWRTKHQEILFPSLSSSTSYYNHHHHNEQQQQQKT</sequence>
<feature type="region of interest" description="Disordered" evidence="1">
    <location>
        <begin position="148"/>
        <end position="168"/>
    </location>
</feature>
<dbReference type="PANTHER" id="PTHR23278">
    <property type="entry name" value="SIDESTEP PROTEIN"/>
    <property type="match status" value="1"/>
</dbReference>
<evidence type="ECO:0000313" key="3">
    <source>
        <dbReference type="Proteomes" id="UP000515146"/>
    </source>
</evidence>
<accession>A0A6P6Y7Z5</accession>
<dbReference type="InterPro" id="IPR013783">
    <property type="entry name" value="Ig-like_fold"/>
</dbReference>
<proteinExistence type="predicted"/>
<dbReference type="OrthoDB" id="6085115at2759"/>
<organism evidence="3 4">
    <name type="scientific">Dermatophagoides pteronyssinus</name>
    <name type="common">European house dust mite</name>
    <dbReference type="NCBI Taxonomy" id="6956"/>
    <lineage>
        <taxon>Eukaryota</taxon>
        <taxon>Metazoa</taxon>
        <taxon>Ecdysozoa</taxon>
        <taxon>Arthropoda</taxon>
        <taxon>Chelicerata</taxon>
        <taxon>Arachnida</taxon>
        <taxon>Acari</taxon>
        <taxon>Acariformes</taxon>
        <taxon>Sarcoptiformes</taxon>
        <taxon>Astigmata</taxon>
        <taxon>Psoroptidia</taxon>
        <taxon>Analgoidea</taxon>
        <taxon>Pyroglyphidae</taxon>
        <taxon>Dermatophagoidinae</taxon>
        <taxon>Dermatophagoides</taxon>
    </lineage>
</organism>
<dbReference type="AlphaFoldDB" id="A0A6P6Y7Z5"/>
<dbReference type="InParanoid" id="A0A6P6Y7Z5"/>
<dbReference type="InterPro" id="IPR003598">
    <property type="entry name" value="Ig_sub2"/>
</dbReference>
<reference evidence="4" key="1">
    <citation type="submission" date="2025-08" db="UniProtKB">
        <authorList>
            <consortium name="RefSeq"/>
        </authorList>
    </citation>
    <scope>IDENTIFICATION</scope>
    <source>
        <strain evidence="4">Airmid</strain>
    </source>
</reference>
<name>A0A6P6Y7Z5_DERPT</name>
<dbReference type="Proteomes" id="UP000515146">
    <property type="component" value="Unplaced"/>
</dbReference>
<dbReference type="SMART" id="SM00408">
    <property type="entry name" value="IGc2"/>
    <property type="match status" value="1"/>
</dbReference>
<dbReference type="InterPro" id="IPR007110">
    <property type="entry name" value="Ig-like_dom"/>
</dbReference>
<dbReference type="InterPro" id="IPR036179">
    <property type="entry name" value="Ig-like_dom_sf"/>
</dbReference>
<dbReference type="SUPFAM" id="SSF48726">
    <property type="entry name" value="Immunoglobulin"/>
    <property type="match status" value="1"/>
</dbReference>
<feature type="domain" description="Ig-like" evidence="2">
    <location>
        <begin position="72"/>
        <end position="221"/>
    </location>
</feature>